<dbReference type="EMBL" id="DSOV01000054">
    <property type="protein sequence ID" value="HEN43107.1"/>
    <property type="molecule type" value="Genomic_DNA"/>
</dbReference>
<keyword evidence="3" id="KW-0963">Cytoplasm</keyword>
<dbReference type="SUPFAM" id="SSF54534">
    <property type="entry name" value="FKBP-like"/>
    <property type="match status" value="1"/>
</dbReference>
<dbReference type="Gene3D" id="3.10.50.40">
    <property type="match status" value="1"/>
</dbReference>
<feature type="domain" description="PpiC" evidence="9">
    <location>
        <begin position="14"/>
        <end position="103"/>
    </location>
</feature>
<evidence type="ECO:0000256" key="3">
    <source>
        <dbReference type="ARBA" id="ARBA00022490"/>
    </source>
</evidence>
<comment type="subcellular location">
    <subcellularLocation>
        <location evidence="1">Cytoplasm</location>
    </subcellularLocation>
</comment>
<evidence type="ECO:0000259" key="9">
    <source>
        <dbReference type="PROSITE" id="PS50198"/>
    </source>
</evidence>
<evidence type="ECO:0000256" key="8">
    <source>
        <dbReference type="PROSITE-ProRule" id="PRU00278"/>
    </source>
</evidence>
<dbReference type="InterPro" id="IPR046357">
    <property type="entry name" value="PPIase_dom_sf"/>
</dbReference>
<dbReference type="PANTHER" id="PTHR43629">
    <property type="entry name" value="PEPTIDYL-PROLYL CIS-TRANS ISOMERASE"/>
    <property type="match status" value="1"/>
</dbReference>
<comment type="caution">
    <text evidence="10">The sequence shown here is derived from an EMBL/GenBank/DDBJ whole genome shotgun (WGS) entry which is preliminary data.</text>
</comment>
<dbReference type="GO" id="GO:0003755">
    <property type="term" value="F:peptidyl-prolyl cis-trans isomerase activity"/>
    <property type="evidence" value="ECO:0007669"/>
    <property type="project" value="UniProtKB-KW"/>
</dbReference>
<comment type="function">
    <text evidence="7">PPIases accelerate the folding of proteins. It prefers amino acid residues with hydrophobic side chains like leucine and phenylalanine in the P1 position of the peptides substrates.</text>
</comment>
<protein>
    <recommendedName>
        <fullName evidence="4">Peptidyl-prolyl cis-trans isomerase C</fullName>
    </recommendedName>
    <alternativeName>
        <fullName evidence="6">Parvulin</fullName>
    </alternativeName>
    <alternativeName>
        <fullName evidence="5">Rotamase C</fullName>
    </alternativeName>
</protein>
<accession>A0A831XFH3</accession>
<dbReference type="PANTHER" id="PTHR43629:SF2">
    <property type="entry name" value="RHODANESE-LIKE_PPIC DOMAIN-CONTAINING PROTEIN 12, CHLOROPLASTIC"/>
    <property type="match status" value="1"/>
</dbReference>
<dbReference type="AlphaFoldDB" id="A0A831XFH3"/>
<dbReference type="GO" id="GO:0005737">
    <property type="term" value="C:cytoplasm"/>
    <property type="evidence" value="ECO:0007669"/>
    <property type="project" value="UniProtKB-SubCell"/>
</dbReference>
<dbReference type="PROSITE" id="PS50198">
    <property type="entry name" value="PPIC_PPIASE_2"/>
    <property type="match status" value="1"/>
</dbReference>
<evidence type="ECO:0000256" key="4">
    <source>
        <dbReference type="ARBA" id="ARBA00040926"/>
    </source>
</evidence>
<evidence type="ECO:0000256" key="2">
    <source>
        <dbReference type="ARBA" id="ARBA00007656"/>
    </source>
</evidence>
<gene>
    <name evidence="10" type="ORF">ENQ87_12200</name>
</gene>
<comment type="similarity">
    <text evidence="2">Belongs to the PpiC/parvulin rotamase family.</text>
</comment>
<evidence type="ECO:0000256" key="5">
    <source>
        <dbReference type="ARBA" id="ARBA00041926"/>
    </source>
</evidence>
<name>A0A831XFH3_GEOME</name>
<organism evidence="10">
    <name type="scientific">Geobacter metallireducens</name>
    <dbReference type="NCBI Taxonomy" id="28232"/>
    <lineage>
        <taxon>Bacteria</taxon>
        <taxon>Pseudomonadati</taxon>
        <taxon>Thermodesulfobacteriota</taxon>
        <taxon>Desulfuromonadia</taxon>
        <taxon>Geobacterales</taxon>
        <taxon>Geobacteraceae</taxon>
        <taxon>Geobacter</taxon>
    </lineage>
</organism>
<keyword evidence="8" id="KW-0697">Rotamase</keyword>
<reference evidence="10" key="1">
    <citation type="journal article" date="2020" name="mSystems">
        <title>Genome- and Community-Level Interaction Insights into Carbon Utilization and Element Cycling Functions of Hydrothermarchaeota in Hydrothermal Sediment.</title>
        <authorList>
            <person name="Zhou Z."/>
            <person name="Liu Y."/>
            <person name="Xu W."/>
            <person name="Pan J."/>
            <person name="Luo Z.H."/>
            <person name="Li M."/>
        </authorList>
    </citation>
    <scope>NUCLEOTIDE SEQUENCE [LARGE SCALE GENOMIC DNA]</scope>
    <source>
        <strain evidence="10">SpSt-349</strain>
    </source>
</reference>
<evidence type="ECO:0000256" key="1">
    <source>
        <dbReference type="ARBA" id="ARBA00004496"/>
    </source>
</evidence>
<evidence type="ECO:0000256" key="7">
    <source>
        <dbReference type="ARBA" id="ARBA00046231"/>
    </source>
</evidence>
<evidence type="ECO:0000256" key="6">
    <source>
        <dbReference type="ARBA" id="ARBA00043072"/>
    </source>
</evidence>
<proteinExistence type="inferred from homology"/>
<dbReference type="InterPro" id="IPR052204">
    <property type="entry name" value="PpiC/parvulin_rotamase"/>
</dbReference>
<dbReference type="Pfam" id="PF13616">
    <property type="entry name" value="Rotamase_3"/>
    <property type="match status" value="1"/>
</dbReference>
<dbReference type="InterPro" id="IPR023058">
    <property type="entry name" value="PPIase_PpiC_CS"/>
</dbReference>
<sequence>MHHYQAADTQGAPMPAATARHILVSTEAECLQLKAEIEAGADFADVARKNSSCPSRMRGGDLGAFVPGQMVREFDEVVFSGEINKVLGPVRTQFGYHLIEITKRW</sequence>
<evidence type="ECO:0000313" key="10">
    <source>
        <dbReference type="EMBL" id="HEN43107.1"/>
    </source>
</evidence>
<keyword evidence="8 10" id="KW-0413">Isomerase</keyword>
<dbReference type="InterPro" id="IPR000297">
    <property type="entry name" value="PPIase_PpiC"/>
</dbReference>
<dbReference type="PROSITE" id="PS01096">
    <property type="entry name" value="PPIC_PPIASE_1"/>
    <property type="match status" value="1"/>
</dbReference>